<reference evidence="1 2" key="1">
    <citation type="submission" date="2017-03" db="EMBL/GenBank/DDBJ databases">
        <title>Genomes of endolithic fungi from Antarctica.</title>
        <authorList>
            <person name="Coleine C."/>
            <person name="Masonjones S."/>
            <person name="Stajich J.E."/>
        </authorList>
    </citation>
    <scope>NUCLEOTIDE SEQUENCE [LARGE SCALE GENOMIC DNA]</scope>
    <source>
        <strain evidence="1 2">CCFEE 5187</strain>
    </source>
</reference>
<gene>
    <name evidence="1" type="ORF">B0A49_13650</name>
</gene>
<protein>
    <submittedName>
        <fullName evidence="1">Uncharacterized protein</fullName>
    </submittedName>
</protein>
<dbReference type="EMBL" id="NAJN01003991">
    <property type="protein sequence ID" value="TKA30875.1"/>
    <property type="molecule type" value="Genomic_DNA"/>
</dbReference>
<dbReference type="AlphaFoldDB" id="A0A4U0U9E8"/>
<accession>A0A4U0U9E8</accession>
<evidence type="ECO:0000313" key="2">
    <source>
        <dbReference type="Proteomes" id="UP000308768"/>
    </source>
</evidence>
<keyword evidence="2" id="KW-1185">Reference proteome</keyword>
<proteinExistence type="predicted"/>
<name>A0A4U0U9E8_9PEZI</name>
<organism evidence="1 2">
    <name type="scientific">Cryomyces minteri</name>
    <dbReference type="NCBI Taxonomy" id="331657"/>
    <lineage>
        <taxon>Eukaryota</taxon>
        <taxon>Fungi</taxon>
        <taxon>Dikarya</taxon>
        <taxon>Ascomycota</taxon>
        <taxon>Pezizomycotina</taxon>
        <taxon>Dothideomycetes</taxon>
        <taxon>Dothideomycetes incertae sedis</taxon>
        <taxon>Cryomyces</taxon>
    </lineage>
</organism>
<evidence type="ECO:0000313" key="1">
    <source>
        <dbReference type="EMBL" id="TKA30875.1"/>
    </source>
</evidence>
<comment type="caution">
    <text evidence="1">The sequence shown here is derived from an EMBL/GenBank/DDBJ whole genome shotgun (WGS) entry which is preliminary data.</text>
</comment>
<dbReference type="Proteomes" id="UP000308768">
    <property type="component" value="Unassembled WGS sequence"/>
</dbReference>
<sequence>MRYLAGVFPSIDVKKQRLRCAGHIINLVVKAILFGKGVSRFQKALAGAGDAEEFRMWRERGEQRMQEFKRCQRDVAPDELMKYYNLIKDGGIRWNSTLAMISVVNSPSNPD</sequence>
<dbReference type="OrthoDB" id="3944237at2759"/>